<dbReference type="InterPro" id="IPR036374">
    <property type="entry name" value="OxRdtase_Mopterin-bd_sf"/>
</dbReference>
<keyword evidence="3" id="KW-1185">Reference proteome</keyword>
<dbReference type="PANTHER" id="PTHR43032">
    <property type="entry name" value="PROTEIN-METHIONINE-SULFOXIDE REDUCTASE"/>
    <property type="match status" value="1"/>
</dbReference>
<proteinExistence type="predicted"/>
<sequence>MSGLETHEVPEAVETDGWRLTVDGCVDRRLSLSHDDLRAMELASATGDFSCVEGWTATDLSWRGVRVVDLLRCAGPDEEAAFALVHAMDGEYACGYSLDDFGGALLALELDGEPLPVEHGGPARLVPAGDSDCWESVKWVSRIELHATEPADTARELALSRLR</sequence>
<dbReference type="PANTHER" id="PTHR43032:SF4">
    <property type="entry name" value="OXIDOREDUCTASE MOLYBDOPTERIN-BINDING DOMAIN-CONTAINING PROTEIN"/>
    <property type="match status" value="1"/>
</dbReference>
<reference evidence="2 3" key="1">
    <citation type="submission" date="2018-01" db="EMBL/GenBank/DDBJ databases">
        <title>Complete genome sequence of Salinigranum rubrum GX10T, an extremely halophilic archaeon isolated from a marine solar saltern.</title>
        <authorList>
            <person name="Han S."/>
        </authorList>
    </citation>
    <scope>NUCLEOTIDE SEQUENCE [LARGE SCALE GENOMIC DNA]</scope>
    <source>
        <strain evidence="2 3">GX10</strain>
    </source>
</reference>
<dbReference type="AlphaFoldDB" id="A0A2I8VI02"/>
<dbReference type="EMBL" id="CP026309">
    <property type="protein sequence ID" value="AUV81540.1"/>
    <property type="molecule type" value="Genomic_DNA"/>
</dbReference>
<dbReference type="KEGG" id="srub:C2R22_07615"/>
<feature type="domain" description="Oxidoreductase molybdopterin-binding" evidence="1">
    <location>
        <begin position="8"/>
        <end position="150"/>
    </location>
</feature>
<evidence type="ECO:0000313" key="3">
    <source>
        <dbReference type="Proteomes" id="UP000236584"/>
    </source>
</evidence>
<dbReference type="Proteomes" id="UP000236584">
    <property type="component" value="Chromosome"/>
</dbReference>
<dbReference type="CDD" id="cd00321">
    <property type="entry name" value="SO_family_Moco"/>
    <property type="match status" value="1"/>
</dbReference>
<evidence type="ECO:0000313" key="2">
    <source>
        <dbReference type="EMBL" id="AUV81540.1"/>
    </source>
</evidence>
<gene>
    <name evidence="2" type="ORF">C2R22_07615</name>
</gene>
<dbReference type="GeneID" id="35591947"/>
<dbReference type="OrthoDB" id="9576at2157"/>
<organism evidence="2 3">
    <name type="scientific">Salinigranum rubrum</name>
    <dbReference type="NCBI Taxonomy" id="755307"/>
    <lineage>
        <taxon>Archaea</taxon>
        <taxon>Methanobacteriati</taxon>
        <taxon>Methanobacteriota</taxon>
        <taxon>Stenosarchaea group</taxon>
        <taxon>Halobacteria</taxon>
        <taxon>Halobacteriales</taxon>
        <taxon>Haloferacaceae</taxon>
        <taxon>Salinigranum</taxon>
    </lineage>
</organism>
<dbReference type="Pfam" id="PF00174">
    <property type="entry name" value="Oxidored_molyb"/>
    <property type="match status" value="1"/>
</dbReference>
<dbReference type="RefSeq" id="WP_103425228.1">
    <property type="nucleotide sequence ID" value="NZ_CP026309.1"/>
</dbReference>
<evidence type="ECO:0000259" key="1">
    <source>
        <dbReference type="Pfam" id="PF00174"/>
    </source>
</evidence>
<dbReference type="InterPro" id="IPR000572">
    <property type="entry name" value="OxRdtase_Mopterin-bd_dom"/>
</dbReference>
<name>A0A2I8VI02_9EURY</name>
<dbReference type="SUPFAM" id="SSF56524">
    <property type="entry name" value="Oxidoreductase molybdopterin-binding domain"/>
    <property type="match status" value="1"/>
</dbReference>
<protein>
    <submittedName>
        <fullName evidence="2">Molybdopterin-binding oxidoreductase</fullName>
    </submittedName>
</protein>
<accession>A0A2I8VI02</accession>
<dbReference type="Gene3D" id="3.90.420.10">
    <property type="entry name" value="Oxidoreductase, molybdopterin-binding domain"/>
    <property type="match status" value="1"/>
</dbReference>